<organism evidence="1">
    <name type="scientific">marine sediment metagenome</name>
    <dbReference type="NCBI Taxonomy" id="412755"/>
    <lineage>
        <taxon>unclassified sequences</taxon>
        <taxon>metagenomes</taxon>
        <taxon>ecological metagenomes</taxon>
    </lineage>
</organism>
<dbReference type="AlphaFoldDB" id="X1S538"/>
<evidence type="ECO:0000313" key="1">
    <source>
        <dbReference type="EMBL" id="GAI62924.1"/>
    </source>
</evidence>
<comment type="caution">
    <text evidence="1">The sequence shown here is derived from an EMBL/GenBank/DDBJ whole genome shotgun (WGS) entry which is preliminary data.</text>
</comment>
<accession>X1S538</accession>
<gene>
    <name evidence="1" type="ORF">S12H4_08052</name>
</gene>
<proteinExistence type="predicted"/>
<sequence length="117" mass="13698">MNCTQYIIRPFEQLQLSVHPERASVHHLCQCRHIHNLFLEHILYAGSELDRAKVQPKQVLCKTHFNPISANSFTDAARNLRKTKIFSRRKSAMTSDKMKRITLRSNHQRNNNTNAMN</sequence>
<reference evidence="1" key="1">
    <citation type="journal article" date="2014" name="Front. Microbiol.">
        <title>High frequency of phylogenetically diverse reductive dehalogenase-homologous genes in deep subseafloor sedimentary metagenomes.</title>
        <authorList>
            <person name="Kawai M."/>
            <person name="Futagami T."/>
            <person name="Toyoda A."/>
            <person name="Takaki Y."/>
            <person name="Nishi S."/>
            <person name="Hori S."/>
            <person name="Arai W."/>
            <person name="Tsubouchi T."/>
            <person name="Morono Y."/>
            <person name="Uchiyama I."/>
            <person name="Ito T."/>
            <person name="Fujiyama A."/>
            <person name="Inagaki F."/>
            <person name="Takami H."/>
        </authorList>
    </citation>
    <scope>NUCLEOTIDE SEQUENCE</scope>
    <source>
        <strain evidence="1">Expedition CK06-06</strain>
    </source>
</reference>
<dbReference type="EMBL" id="BARW01003062">
    <property type="protein sequence ID" value="GAI62924.1"/>
    <property type="molecule type" value="Genomic_DNA"/>
</dbReference>
<name>X1S538_9ZZZZ</name>
<protein>
    <submittedName>
        <fullName evidence="1">Uncharacterized protein</fullName>
    </submittedName>
</protein>